<proteinExistence type="predicted"/>
<protein>
    <submittedName>
        <fullName evidence="1">Uncharacterized protein</fullName>
    </submittedName>
</protein>
<sequence>MKYHSDVKYNVCKSCGLSLSRHELDVIWQKVRNENASDADESVKKKNRRKEWLEWYSSSKKEKEF</sequence>
<dbReference type="EMBL" id="LAZR01012003">
    <property type="protein sequence ID" value="KKM47890.1"/>
    <property type="molecule type" value="Genomic_DNA"/>
</dbReference>
<evidence type="ECO:0000313" key="1">
    <source>
        <dbReference type="EMBL" id="KKM47890.1"/>
    </source>
</evidence>
<organism evidence="1">
    <name type="scientific">marine sediment metagenome</name>
    <dbReference type="NCBI Taxonomy" id="412755"/>
    <lineage>
        <taxon>unclassified sequences</taxon>
        <taxon>metagenomes</taxon>
        <taxon>ecological metagenomes</taxon>
    </lineage>
</organism>
<name>A0A0F9INC6_9ZZZZ</name>
<gene>
    <name evidence="1" type="ORF">LCGC14_1558130</name>
</gene>
<comment type="caution">
    <text evidence="1">The sequence shown here is derived from an EMBL/GenBank/DDBJ whole genome shotgun (WGS) entry which is preliminary data.</text>
</comment>
<dbReference type="AlphaFoldDB" id="A0A0F9INC6"/>
<reference evidence="1" key="1">
    <citation type="journal article" date="2015" name="Nature">
        <title>Complex archaea that bridge the gap between prokaryotes and eukaryotes.</title>
        <authorList>
            <person name="Spang A."/>
            <person name="Saw J.H."/>
            <person name="Jorgensen S.L."/>
            <person name="Zaremba-Niedzwiedzka K."/>
            <person name="Martijn J."/>
            <person name="Lind A.E."/>
            <person name="van Eijk R."/>
            <person name="Schleper C."/>
            <person name="Guy L."/>
            <person name="Ettema T.J."/>
        </authorList>
    </citation>
    <scope>NUCLEOTIDE SEQUENCE</scope>
</reference>
<accession>A0A0F9INC6</accession>